<sequence length="148" mass="16952">MLSPNIFRWNWSFGDVENGNDRHNLRDTQLANVLRRDLGCFRGISELRRVLNLTSSTIVRANKYNAKKSVNSTSQSPARDTIHMATDLLAVMPITKAPDVPEARFGFRVCALIETNPHWKKAKSDYNDETLFRVQTTVMKHCFASRLQ</sequence>
<proteinExistence type="predicted"/>
<dbReference type="AlphaFoldDB" id="A0A7R9JB24"/>
<dbReference type="EMBL" id="OE183645">
    <property type="protein sequence ID" value="CAD7575876.1"/>
    <property type="molecule type" value="Genomic_DNA"/>
</dbReference>
<accession>A0A7R9JB24</accession>
<organism evidence="1">
    <name type="scientific">Timema californicum</name>
    <name type="common">California timema</name>
    <name type="synonym">Walking stick</name>
    <dbReference type="NCBI Taxonomy" id="61474"/>
    <lineage>
        <taxon>Eukaryota</taxon>
        <taxon>Metazoa</taxon>
        <taxon>Ecdysozoa</taxon>
        <taxon>Arthropoda</taxon>
        <taxon>Hexapoda</taxon>
        <taxon>Insecta</taxon>
        <taxon>Pterygota</taxon>
        <taxon>Neoptera</taxon>
        <taxon>Polyneoptera</taxon>
        <taxon>Phasmatodea</taxon>
        <taxon>Timematodea</taxon>
        <taxon>Timematoidea</taxon>
        <taxon>Timematidae</taxon>
        <taxon>Timema</taxon>
    </lineage>
</organism>
<evidence type="ECO:0000313" key="1">
    <source>
        <dbReference type="EMBL" id="CAD7575876.1"/>
    </source>
</evidence>
<reference evidence="1" key="1">
    <citation type="submission" date="2020-11" db="EMBL/GenBank/DDBJ databases">
        <authorList>
            <person name="Tran Van P."/>
        </authorList>
    </citation>
    <scope>NUCLEOTIDE SEQUENCE</scope>
</reference>
<name>A0A7R9JB24_TIMCA</name>
<protein>
    <submittedName>
        <fullName evidence="1">(California timema) hypothetical protein</fullName>
    </submittedName>
</protein>
<gene>
    <name evidence="1" type="ORF">TCMB3V08_LOCUS8453</name>
</gene>